<dbReference type="Pfam" id="PF00990">
    <property type="entry name" value="GGDEF"/>
    <property type="match status" value="1"/>
</dbReference>
<dbReference type="SUPFAM" id="SSF55073">
    <property type="entry name" value="Nucleotide cyclase"/>
    <property type="match status" value="1"/>
</dbReference>
<dbReference type="Gene3D" id="3.30.70.270">
    <property type="match status" value="1"/>
</dbReference>
<feature type="domain" description="GGDEF" evidence="1">
    <location>
        <begin position="34"/>
        <end position="154"/>
    </location>
</feature>
<sequence>MRLANTDGLTGLLNRRGFEHAAEQARSAVDQTAESLAVMTFDLDDFKHVNDTLGHAAGDDVLRAVAAATREALPDAYAIGRLGGDEFVAAVPAASLERAVTLADRLDAHLTAVAAGSVGCAFYPGDGETVDELLITADERAYAVKHARAIRRRG</sequence>
<evidence type="ECO:0000313" key="3">
    <source>
        <dbReference type="Proteomes" id="UP001058860"/>
    </source>
</evidence>
<dbReference type="InterPro" id="IPR029787">
    <property type="entry name" value="Nucleotide_cyclase"/>
</dbReference>
<dbReference type="InterPro" id="IPR043128">
    <property type="entry name" value="Rev_trsase/Diguanyl_cyclase"/>
</dbReference>
<protein>
    <submittedName>
        <fullName evidence="2">GGDEF domain-containing protein</fullName>
    </submittedName>
</protein>
<dbReference type="PROSITE" id="PS50887">
    <property type="entry name" value="GGDEF"/>
    <property type="match status" value="1"/>
</dbReference>
<dbReference type="Proteomes" id="UP001058860">
    <property type="component" value="Chromosome"/>
</dbReference>
<dbReference type="RefSeq" id="WP_353864738.1">
    <property type="nucleotide sequence ID" value="NZ_CP088295.1"/>
</dbReference>
<gene>
    <name evidence="2" type="ORF">LRS13_01570</name>
</gene>
<keyword evidence="3" id="KW-1185">Reference proteome</keyword>
<evidence type="ECO:0000313" key="2">
    <source>
        <dbReference type="EMBL" id="UUY04246.1"/>
    </source>
</evidence>
<accession>A0ABY5PI02</accession>
<dbReference type="PANTHER" id="PTHR45138">
    <property type="entry name" value="REGULATORY COMPONENTS OF SENSORY TRANSDUCTION SYSTEM"/>
    <property type="match status" value="1"/>
</dbReference>
<dbReference type="EMBL" id="CP088295">
    <property type="protein sequence ID" value="UUY04246.1"/>
    <property type="molecule type" value="Genomic_DNA"/>
</dbReference>
<dbReference type="InterPro" id="IPR000160">
    <property type="entry name" value="GGDEF_dom"/>
</dbReference>
<dbReference type="InterPro" id="IPR050469">
    <property type="entry name" value="Diguanylate_Cyclase"/>
</dbReference>
<reference evidence="3" key="1">
    <citation type="submission" date="2021-11" db="EMBL/GenBank/DDBJ databases">
        <title>Cultivation dependent microbiological survey of springs from the worlds oldest radium mine currently devoted to the extraction of radon-saturated water.</title>
        <authorList>
            <person name="Kapinusova G."/>
            <person name="Smrhova T."/>
            <person name="Strejcek M."/>
            <person name="Suman J."/>
            <person name="Jani K."/>
            <person name="Pajer P."/>
            <person name="Uhlik O."/>
        </authorList>
    </citation>
    <scope>NUCLEOTIDE SEQUENCE [LARGE SCALE GENOMIC DNA]</scope>
    <source>
        <strain evidence="3">J379</strain>
    </source>
</reference>
<dbReference type="NCBIfam" id="TIGR00254">
    <property type="entry name" value="GGDEF"/>
    <property type="match status" value="1"/>
</dbReference>
<dbReference type="CDD" id="cd01949">
    <property type="entry name" value="GGDEF"/>
    <property type="match status" value="1"/>
</dbReference>
<evidence type="ECO:0000259" key="1">
    <source>
        <dbReference type="PROSITE" id="PS50887"/>
    </source>
</evidence>
<name>A0ABY5PI02_9ACTN</name>
<organism evidence="2 3">
    <name type="scientific">Svornostia abyssi</name>
    <dbReference type="NCBI Taxonomy" id="2898438"/>
    <lineage>
        <taxon>Bacteria</taxon>
        <taxon>Bacillati</taxon>
        <taxon>Actinomycetota</taxon>
        <taxon>Thermoleophilia</taxon>
        <taxon>Solirubrobacterales</taxon>
        <taxon>Baekduiaceae</taxon>
        <taxon>Svornostia</taxon>
    </lineage>
</organism>
<dbReference type="PANTHER" id="PTHR45138:SF9">
    <property type="entry name" value="DIGUANYLATE CYCLASE DGCM-RELATED"/>
    <property type="match status" value="1"/>
</dbReference>
<proteinExistence type="predicted"/>
<dbReference type="SMART" id="SM00267">
    <property type="entry name" value="GGDEF"/>
    <property type="match status" value="1"/>
</dbReference>